<evidence type="ECO:0000313" key="4">
    <source>
        <dbReference type="Proteomes" id="UP000474957"/>
    </source>
</evidence>
<dbReference type="AlphaFoldDB" id="A0A6L5Z251"/>
<dbReference type="EMBL" id="WIND01000011">
    <property type="protein sequence ID" value="MSU90643.1"/>
    <property type="molecule type" value="Genomic_DNA"/>
</dbReference>
<dbReference type="InterPro" id="IPR050879">
    <property type="entry name" value="Acyltransferase_3"/>
</dbReference>
<keyword evidence="1" id="KW-0472">Membrane</keyword>
<keyword evidence="3" id="KW-0012">Acyltransferase</keyword>
<feature type="domain" description="Acyltransferase 3" evidence="2">
    <location>
        <begin position="6"/>
        <end position="303"/>
    </location>
</feature>
<proteinExistence type="predicted"/>
<protein>
    <submittedName>
        <fullName evidence="3">Acyltransferase family protein</fullName>
    </submittedName>
</protein>
<name>A0A6L5Z251_9RHOB</name>
<evidence type="ECO:0000259" key="2">
    <source>
        <dbReference type="Pfam" id="PF01757"/>
    </source>
</evidence>
<feature type="transmembrane region" description="Helical" evidence="1">
    <location>
        <begin position="122"/>
        <end position="142"/>
    </location>
</feature>
<dbReference type="GO" id="GO:0016747">
    <property type="term" value="F:acyltransferase activity, transferring groups other than amino-acyl groups"/>
    <property type="evidence" value="ECO:0007669"/>
    <property type="project" value="InterPro"/>
</dbReference>
<feature type="transmembrane region" description="Helical" evidence="1">
    <location>
        <begin position="149"/>
        <end position="167"/>
    </location>
</feature>
<evidence type="ECO:0000256" key="1">
    <source>
        <dbReference type="SAM" id="Phobius"/>
    </source>
</evidence>
<organism evidence="3 4">
    <name type="scientific">Halovulum marinum</name>
    <dbReference type="NCBI Taxonomy" id="2662447"/>
    <lineage>
        <taxon>Bacteria</taxon>
        <taxon>Pseudomonadati</taxon>
        <taxon>Pseudomonadota</taxon>
        <taxon>Alphaproteobacteria</taxon>
        <taxon>Rhodobacterales</taxon>
        <taxon>Paracoccaceae</taxon>
        <taxon>Halovulum</taxon>
    </lineage>
</organism>
<dbReference type="Pfam" id="PF01757">
    <property type="entry name" value="Acyl_transf_3"/>
    <property type="match status" value="1"/>
</dbReference>
<accession>A0A6L5Z251</accession>
<keyword evidence="3" id="KW-0808">Transferase</keyword>
<gene>
    <name evidence="3" type="ORF">GE300_13640</name>
</gene>
<dbReference type="InterPro" id="IPR002656">
    <property type="entry name" value="Acyl_transf_3_dom"/>
</dbReference>
<feature type="transmembrane region" description="Helical" evidence="1">
    <location>
        <begin position="173"/>
        <end position="194"/>
    </location>
</feature>
<comment type="caution">
    <text evidence="3">The sequence shown here is derived from an EMBL/GenBank/DDBJ whole genome shotgun (WGS) entry which is preliminary data.</text>
</comment>
<dbReference type="PANTHER" id="PTHR23028">
    <property type="entry name" value="ACETYLTRANSFERASE"/>
    <property type="match status" value="1"/>
</dbReference>
<feature type="transmembrane region" description="Helical" evidence="1">
    <location>
        <begin position="233"/>
        <end position="250"/>
    </location>
</feature>
<evidence type="ECO:0000313" key="3">
    <source>
        <dbReference type="EMBL" id="MSU90643.1"/>
    </source>
</evidence>
<dbReference type="Proteomes" id="UP000474957">
    <property type="component" value="Unassembled WGS sequence"/>
</dbReference>
<sequence length="333" mass="35374">MRHQISLDELRGLAVLIVFASHAANDGLLPGWLGGGAGQTGVQLFFLLSGLLMARLYGARRFDRAQAAAFAAARAGRILPLYALVVALSLLAAALGFAPHYRFDGAAAALAALALAEAPQELWSIPVEAQFYALFLLVWARIGARPLRLALLIPPAILLAAGWRGLVSEAAVLIPYLPVFLAGVWLGALPAAALRRLDRPWLPWLALAALLATLPGLRPTLLPEVWDGFYPRFWLDPARLAAALLLAASAAACGGRWLAGAPLAVLGRVSFAVYLFHRPVLRWVGEDLGAAGALALTLALAALSLRLIERPAGRWLRGVLSPRPRPAPRPEAG</sequence>
<feature type="transmembrane region" description="Helical" evidence="1">
    <location>
        <begin position="79"/>
        <end position="102"/>
    </location>
</feature>
<keyword evidence="1" id="KW-1133">Transmembrane helix</keyword>
<feature type="transmembrane region" description="Helical" evidence="1">
    <location>
        <begin position="39"/>
        <end position="58"/>
    </location>
</feature>
<dbReference type="GO" id="GO:0016020">
    <property type="term" value="C:membrane"/>
    <property type="evidence" value="ECO:0007669"/>
    <property type="project" value="TreeGrafter"/>
</dbReference>
<dbReference type="GO" id="GO:0009103">
    <property type="term" value="P:lipopolysaccharide biosynthetic process"/>
    <property type="evidence" value="ECO:0007669"/>
    <property type="project" value="TreeGrafter"/>
</dbReference>
<dbReference type="PANTHER" id="PTHR23028:SF53">
    <property type="entry name" value="ACYL_TRANSF_3 DOMAIN-CONTAINING PROTEIN"/>
    <property type="match status" value="1"/>
</dbReference>
<keyword evidence="1" id="KW-0812">Transmembrane</keyword>
<reference evidence="3 4" key="1">
    <citation type="submission" date="2019-10" db="EMBL/GenBank/DDBJ databases">
        <title>Cognatihalovulum marinum gen. nov. sp. nov., a new member of the family Rhodobacteraceae isolated from deep seawater of the Northwest Indian Ocean.</title>
        <authorList>
            <person name="Ruan C."/>
            <person name="Wang J."/>
            <person name="Zheng X."/>
            <person name="Song L."/>
            <person name="Zhu Y."/>
            <person name="Huang Y."/>
            <person name="Lu Z."/>
            <person name="Du W."/>
            <person name="Huang L."/>
            <person name="Dai X."/>
        </authorList>
    </citation>
    <scope>NUCLEOTIDE SEQUENCE [LARGE SCALE GENOMIC DNA]</scope>
    <source>
        <strain evidence="3 4">2CG4</strain>
    </source>
</reference>
<keyword evidence="4" id="KW-1185">Reference proteome</keyword>
<feature type="transmembrane region" description="Helical" evidence="1">
    <location>
        <begin position="201"/>
        <end position="221"/>
    </location>
</feature>
<dbReference type="RefSeq" id="WP_154447134.1">
    <property type="nucleotide sequence ID" value="NZ_WIND01000011.1"/>
</dbReference>